<sequence>MKKFTSILLGIFIALNLYAESDEKTIIVGVSPVPHAEILEFVKPKLKEQGYELIISEINDYSIPNIATQNGDLDANFFQHLPYLEEQNKNRNLTLVKTTAVHVEPLGFYSKKVKSIDELKDGARVAIAYDPSNGNRGLRILEKAGLISIDKNVKFATPHDITSNPKNLKFIELEGAQIPRTLDEVDLAAISTNFVLDIGLDPAKDSLVIEDAQSPYANIIVTRSGNENSPKIKALNAAVTSQEVKEFILNRYKGAVIPAF</sequence>
<name>A0ABS5HID4_9BACT</name>
<dbReference type="Gene3D" id="3.40.190.10">
    <property type="entry name" value="Periplasmic binding protein-like II"/>
    <property type="match status" value="2"/>
</dbReference>
<dbReference type="PIRSF" id="PIRSF002854">
    <property type="entry name" value="MetQ"/>
    <property type="match status" value="1"/>
</dbReference>
<dbReference type="SUPFAM" id="SSF53850">
    <property type="entry name" value="Periplasmic binding protein-like II"/>
    <property type="match status" value="1"/>
</dbReference>
<protein>
    <submittedName>
        <fullName evidence="7">MetQ/NlpA family ABC transporter substrate-binding protein</fullName>
    </submittedName>
</protein>
<evidence type="ECO:0000256" key="2">
    <source>
        <dbReference type="ARBA" id="ARBA00008973"/>
    </source>
</evidence>
<evidence type="ECO:0000256" key="6">
    <source>
        <dbReference type="ARBA" id="ARBA00023288"/>
    </source>
</evidence>
<comment type="caution">
    <text evidence="7">The sequence shown here is derived from an EMBL/GenBank/DDBJ whole genome shotgun (WGS) entry which is preliminary data.</text>
</comment>
<keyword evidence="6" id="KW-0449">Lipoprotein</keyword>
<proteinExistence type="inferred from homology"/>
<dbReference type="CDD" id="cd13597">
    <property type="entry name" value="PBP2_lipoprotein_Tp32"/>
    <property type="match status" value="1"/>
</dbReference>
<dbReference type="PANTHER" id="PTHR30429">
    <property type="entry name" value="D-METHIONINE-BINDING LIPOPROTEIN METQ"/>
    <property type="match status" value="1"/>
</dbReference>
<dbReference type="RefSeq" id="WP_212141921.1">
    <property type="nucleotide sequence ID" value="NZ_JAGSSW010000004.1"/>
</dbReference>
<dbReference type="Pfam" id="PF03180">
    <property type="entry name" value="Lipoprotein_9"/>
    <property type="match status" value="1"/>
</dbReference>
<dbReference type="PANTHER" id="PTHR30429:SF0">
    <property type="entry name" value="METHIONINE-BINDING LIPOPROTEIN METQ"/>
    <property type="match status" value="1"/>
</dbReference>
<reference evidence="7 8" key="1">
    <citation type="submission" date="2021-04" db="EMBL/GenBank/DDBJ databases">
        <title>Molecular and phenotypic characterization and identification of bacterial isolates recovered from the Anatolian ground squirrels (Spermophilus xanthoprymnus) and which have the potential to form a new species in the Campylobacter genus.</title>
        <authorList>
            <person name="Aydin F."/>
            <person name="Abay S."/>
            <person name="Kayman T."/>
            <person name="Karakaya E."/>
            <person name="Mustak H.K."/>
            <person name="Mustak I.B."/>
            <person name="Bilgin N."/>
            <person name="Duzler A."/>
            <person name="Sahin O."/>
            <person name="Guran O."/>
            <person name="Saticioglu I.B."/>
        </authorList>
    </citation>
    <scope>NUCLEOTIDE SEQUENCE [LARGE SCALE GENOMIC DNA]</scope>
    <source>
        <strain evidence="8">faydin-G24</strain>
    </source>
</reference>
<gene>
    <name evidence="7" type="ORF">KDD93_04760</name>
</gene>
<evidence type="ECO:0000256" key="4">
    <source>
        <dbReference type="ARBA" id="ARBA00023136"/>
    </source>
</evidence>
<keyword evidence="3" id="KW-0732">Signal</keyword>
<evidence type="ECO:0000313" key="7">
    <source>
        <dbReference type="EMBL" id="MBR8463888.1"/>
    </source>
</evidence>
<organism evidence="7 8">
    <name type="scientific">Campylobacter anatolicus</name>
    <dbReference type="NCBI Taxonomy" id="2829105"/>
    <lineage>
        <taxon>Bacteria</taxon>
        <taxon>Pseudomonadati</taxon>
        <taxon>Campylobacterota</taxon>
        <taxon>Epsilonproteobacteria</taxon>
        <taxon>Campylobacterales</taxon>
        <taxon>Campylobacteraceae</taxon>
        <taxon>Campylobacter</taxon>
    </lineage>
</organism>
<evidence type="ECO:0000256" key="5">
    <source>
        <dbReference type="ARBA" id="ARBA00023139"/>
    </source>
</evidence>
<dbReference type="InterPro" id="IPR004872">
    <property type="entry name" value="Lipoprotein_NlpA"/>
</dbReference>
<accession>A0ABS5HID4</accession>
<keyword evidence="5" id="KW-0564">Palmitate</keyword>
<dbReference type="EMBL" id="JAGSSW010000004">
    <property type="protein sequence ID" value="MBR8463888.1"/>
    <property type="molecule type" value="Genomic_DNA"/>
</dbReference>
<evidence type="ECO:0000256" key="3">
    <source>
        <dbReference type="ARBA" id="ARBA00022729"/>
    </source>
</evidence>
<dbReference type="Proteomes" id="UP000682951">
    <property type="component" value="Unassembled WGS sequence"/>
</dbReference>
<comment type="similarity">
    <text evidence="2">Belongs to the NlpA lipoprotein family.</text>
</comment>
<comment type="subcellular location">
    <subcellularLocation>
        <location evidence="1">Membrane</location>
        <topology evidence="1">Lipid-anchor</topology>
    </subcellularLocation>
</comment>
<evidence type="ECO:0000256" key="1">
    <source>
        <dbReference type="ARBA" id="ARBA00004635"/>
    </source>
</evidence>
<evidence type="ECO:0000313" key="8">
    <source>
        <dbReference type="Proteomes" id="UP000682951"/>
    </source>
</evidence>
<keyword evidence="4" id="KW-0472">Membrane</keyword>
<keyword evidence="8" id="KW-1185">Reference proteome</keyword>